<sequence>MNGRIRWNKRVLWSGTERKRPRSRAQYMDVNARSYRWSESRSKVCQM</sequence>
<comment type="caution">
    <text evidence="1">The sequence shown here is derived from an EMBL/GenBank/DDBJ whole genome shotgun (WGS) entry which is preliminary data.</text>
</comment>
<evidence type="ECO:0000313" key="1">
    <source>
        <dbReference type="EMBL" id="MPC42186.1"/>
    </source>
</evidence>
<accession>A0A5B7FA60</accession>
<gene>
    <name evidence="1" type="ORF">E2C01_035800</name>
</gene>
<reference evidence="1 2" key="1">
    <citation type="submission" date="2019-05" db="EMBL/GenBank/DDBJ databases">
        <title>Another draft genome of Portunus trituberculatus and its Hox gene families provides insights of decapod evolution.</title>
        <authorList>
            <person name="Jeong J.-H."/>
            <person name="Song I."/>
            <person name="Kim S."/>
            <person name="Choi T."/>
            <person name="Kim D."/>
            <person name="Ryu S."/>
            <person name="Kim W."/>
        </authorList>
    </citation>
    <scope>NUCLEOTIDE SEQUENCE [LARGE SCALE GENOMIC DNA]</scope>
    <source>
        <tissue evidence="1">Muscle</tissue>
    </source>
</reference>
<proteinExistence type="predicted"/>
<dbReference type="AlphaFoldDB" id="A0A5B7FA60"/>
<evidence type="ECO:0000313" key="2">
    <source>
        <dbReference type="Proteomes" id="UP000324222"/>
    </source>
</evidence>
<keyword evidence="2" id="KW-1185">Reference proteome</keyword>
<organism evidence="1 2">
    <name type="scientific">Portunus trituberculatus</name>
    <name type="common">Swimming crab</name>
    <name type="synonym">Neptunus trituberculatus</name>
    <dbReference type="NCBI Taxonomy" id="210409"/>
    <lineage>
        <taxon>Eukaryota</taxon>
        <taxon>Metazoa</taxon>
        <taxon>Ecdysozoa</taxon>
        <taxon>Arthropoda</taxon>
        <taxon>Crustacea</taxon>
        <taxon>Multicrustacea</taxon>
        <taxon>Malacostraca</taxon>
        <taxon>Eumalacostraca</taxon>
        <taxon>Eucarida</taxon>
        <taxon>Decapoda</taxon>
        <taxon>Pleocyemata</taxon>
        <taxon>Brachyura</taxon>
        <taxon>Eubrachyura</taxon>
        <taxon>Portunoidea</taxon>
        <taxon>Portunidae</taxon>
        <taxon>Portuninae</taxon>
        <taxon>Portunus</taxon>
    </lineage>
</organism>
<name>A0A5B7FA60_PORTR</name>
<dbReference type="EMBL" id="VSRR010005339">
    <property type="protein sequence ID" value="MPC42186.1"/>
    <property type="molecule type" value="Genomic_DNA"/>
</dbReference>
<dbReference type="Proteomes" id="UP000324222">
    <property type="component" value="Unassembled WGS sequence"/>
</dbReference>
<protein>
    <submittedName>
        <fullName evidence="1">Uncharacterized protein</fullName>
    </submittedName>
</protein>